<protein>
    <submittedName>
        <fullName evidence="2">Uncharacterized protein</fullName>
    </submittedName>
</protein>
<dbReference type="GeneID" id="63867883"/>
<feature type="compositionally biased region" description="Polar residues" evidence="1">
    <location>
        <begin position="612"/>
        <end position="647"/>
    </location>
</feature>
<dbReference type="VEuPathDB" id="FungiDB:BO72DRAFT_58486"/>
<feature type="region of interest" description="Disordered" evidence="1">
    <location>
        <begin position="313"/>
        <end position="575"/>
    </location>
</feature>
<feature type="region of interest" description="Disordered" evidence="1">
    <location>
        <begin position="607"/>
        <end position="720"/>
    </location>
</feature>
<feature type="compositionally biased region" description="Basic and acidic residues" evidence="1">
    <location>
        <begin position="458"/>
        <end position="474"/>
    </location>
</feature>
<feature type="compositionally biased region" description="Polar residues" evidence="1">
    <location>
        <begin position="20"/>
        <end position="39"/>
    </location>
</feature>
<dbReference type="AlphaFoldDB" id="A0A8G1W0Q4"/>
<proteinExistence type="predicted"/>
<name>A0A8G1W0Q4_9EURO</name>
<reference evidence="2 3" key="1">
    <citation type="submission" date="2018-02" db="EMBL/GenBank/DDBJ databases">
        <title>The genomes of Aspergillus section Nigri reveals drivers in fungal speciation.</title>
        <authorList>
            <consortium name="DOE Joint Genome Institute"/>
            <person name="Vesth T.C."/>
            <person name="Nybo J."/>
            <person name="Theobald S."/>
            <person name="Brandl J."/>
            <person name="Frisvad J.C."/>
            <person name="Nielsen K.F."/>
            <person name="Lyhne E.K."/>
            <person name="Kogle M.E."/>
            <person name="Kuo A."/>
            <person name="Riley R."/>
            <person name="Clum A."/>
            <person name="Nolan M."/>
            <person name="Lipzen A."/>
            <person name="Salamov A."/>
            <person name="Henrissat B."/>
            <person name="Wiebenga A."/>
            <person name="De vries R.P."/>
            <person name="Grigoriev I.V."/>
            <person name="Mortensen U.H."/>
            <person name="Andersen M.R."/>
            <person name="Baker S.E."/>
        </authorList>
    </citation>
    <scope>NUCLEOTIDE SEQUENCE [LARGE SCALE GENOMIC DNA]</scope>
    <source>
        <strain evidence="2 3">CBS 313.89</strain>
    </source>
</reference>
<keyword evidence="3" id="KW-1185">Reference proteome</keyword>
<dbReference type="EMBL" id="KZ824635">
    <property type="protein sequence ID" value="RAK78828.1"/>
    <property type="molecule type" value="Genomic_DNA"/>
</dbReference>
<dbReference type="Proteomes" id="UP000249789">
    <property type="component" value="Unassembled WGS sequence"/>
</dbReference>
<feature type="compositionally biased region" description="Polar residues" evidence="1">
    <location>
        <begin position="89"/>
        <end position="101"/>
    </location>
</feature>
<feature type="compositionally biased region" description="Basic and acidic residues" evidence="1">
    <location>
        <begin position="383"/>
        <end position="393"/>
    </location>
</feature>
<accession>A0A8G1W0Q4</accession>
<feature type="region of interest" description="Disordered" evidence="1">
    <location>
        <begin position="1"/>
        <end position="47"/>
    </location>
</feature>
<feature type="compositionally biased region" description="Basic and acidic residues" evidence="1">
    <location>
        <begin position="327"/>
        <end position="336"/>
    </location>
</feature>
<evidence type="ECO:0000313" key="3">
    <source>
        <dbReference type="Proteomes" id="UP000249789"/>
    </source>
</evidence>
<feature type="compositionally biased region" description="Polar residues" evidence="1">
    <location>
        <begin position="559"/>
        <end position="569"/>
    </location>
</feature>
<dbReference type="OrthoDB" id="10265068at2759"/>
<evidence type="ECO:0000256" key="1">
    <source>
        <dbReference type="SAM" id="MobiDB-lite"/>
    </source>
</evidence>
<feature type="region of interest" description="Disordered" evidence="1">
    <location>
        <begin position="196"/>
        <end position="230"/>
    </location>
</feature>
<feature type="region of interest" description="Disordered" evidence="1">
    <location>
        <begin position="86"/>
        <end position="184"/>
    </location>
</feature>
<organism evidence="2 3">
    <name type="scientific">Aspergillus fijiensis CBS 313.89</name>
    <dbReference type="NCBI Taxonomy" id="1448319"/>
    <lineage>
        <taxon>Eukaryota</taxon>
        <taxon>Fungi</taxon>
        <taxon>Dikarya</taxon>
        <taxon>Ascomycota</taxon>
        <taxon>Pezizomycotina</taxon>
        <taxon>Eurotiomycetes</taxon>
        <taxon>Eurotiomycetidae</taxon>
        <taxon>Eurotiales</taxon>
        <taxon>Aspergillaceae</taxon>
        <taxon>Aspergillus</taxon>
    </lineage>
</organism>
<feature type="compositionally biased region" description="Polar residues" evidence="1">
    <location>
        <begin position="109"/>
        <end position="125"/>
    </location>
</feature>
<dbReference type="RefSeq" id="XP_040802838.1">
    <property type="nucleotide sequence ID" value="XM_040950548.1"/>
</dbReference>
<feature type="compositionally biased region" description="Polar residues" evidence="1">
    <location>
        <begin position="347"/>
        <end position="356"/>
    </location>
</feature>
<feature type="compositionally biased region" description="Basic and acidic residues" evidence="1">
    <location>
        <begin position="682"/>
        <end position="709"/>
    </location>
</feature>
<sequence length="796" mass="86568">MTMSVSSTPKTKRVEFAEPLTSSPHRSYTNATTSNNVTEGTPHPDTKDSAIVKDMAYCASDLLYALHEKTVDDILSDEVGQHSSRFDDYSQTSVHNHTPDYSRSPDWSHATQRQSPTTRQLSSPNWALGKGIIPYHGPDSDSGDDCTSESGSAVSSELGFGSVAQSRPESKSKSSAELHNSEQHPLHADIESIDLLKSPSPSVSPEPGSYSTAREHTGSQDAYDDTSEFEFDSEWEEDYDQFPSVSRPQVRELGFALCTSDFMRKGIYPVRRSEKRAFVDYASQKAVEIGMTEDEFERMMRALRGVYLLQWGENKGNDSKVNPESGSKPDSDRGPERGSVSPKHPSAVTSENQQAASGRKSVESLPDANLADDQGEDVIAGTKQDEPKPKDMEASVSESLQRLDFASADESGKGSATSLDKAGPASPNGKIMATPIDVDLAVASPATSKSPKMGTEQIDQKEQPSGKGLEEKSTKKLKMPVDDSSYGGRKRKQGESHLPSKDQPGNASHSEKSKRRKKTRSSSEGHTSLDRASTPSVQLDRDVQPQKKQLEKAAKEKVTSSGKTKSLQSKKAYKLADDGIECVGQLTAEPQRSPRMVGTTQQLKKTIIPANSWESKNASESVIPEKSTNQQPIQIARSSNSNQSSGTHKAGGSKVTARPAQARESEKRGNLKKVGLTKGHSNNHDTAELIDLTKPEKGKHANKAKDPNFHKPGTPAMTKGSDLAELKGQISDIQAQIRHQGLLKAKQAETRRANPNKSAKGRPAKKSTRAEHSDFSTPMNRKVQPPAMRYGPYSSV</sequence>
<feature type="compositionally biased region" description="Low complexity" evidence="1">
    <location>
        <begin position="198"/>
        <end position="211"/>
    </location>
</feature>
<feature type="compositionally biased region" description="Basic and acidic residues" evidence="1">
    <location>
        <begin position="168"/>
        <end position="184"/>
    </location>
</feature>
<feature type="compositionally biased region" description="Basic and acidic residues" evidence="1">
    <location>
        <begin position="539"/>
        <end position="558"/>
    </location>
</feature>
<feature type="region of interest" description="Disordered" evidence="1">
    <location>
        <begin position="741"/>
        <end position="796"/>
    </location>
</feature>
<gene>
    <name evidence="2" type="ORF">BO72DRAFT_58486</name>
</gene>
<evidence type="ECO:0000313" key="2">
    <source>
        <dbReference type="EMBL" id="RAK78828.1"/>
    </source>
</evidence>